<protein>
    <submittedName>
        <fullName evidence="1">tRNA 4-thiouridine(8) synthase ThiI</fullName>
    </submittedName>
</protein>
<comment type="caution">
    <text evidence="1">The sequence shown here is derived from an EMBL/GenBank/DDBJ whole genome shotgun (WGS) entry which is preliminary data.</text>
</comment>
<dbReference type="Proteomes" id="UP000231086">
    <property type="component" value="Unassembled WGS sequence"/>
</dbReference>
<dbReference type="PANTHER" id="PTHR11933">
    <property type="entry name" value="TRNA 5-METHYLAMINOMETHYL-2-THIOURIDYLATE -METHYLTRANSFERASE"/>
    <property type="match status" value="1"/>
</dbReference>
<dbReference type="Pfam" id="PF03054">
    <property type="entry name" value="tRNA_Me_trans"/>
    <property type="match status" value="1"/>
</dbReference>
<dbReference type="SUPFAM" id="SSF52402">
    <property type="entry name" value="Adenine nucleotide alpha hydrolases-like"/>
    <property type="match status" value="1"/>
</dbReference>
<evidence type="ECO:0000313" key="2">
    <source>
        <dbReference type="Proteomes" id="UP000231086"/>
    </source>
</evidence>
<accession>A0A2M8KJA7</accession>
<proteinExistence type="predicted"/>
<dbReference type="InterPro" id="IPR014729">
    <property type="entry name" value="Rossmann-like_a/b/a_fold"/>
</dbReference>
<name>A0A2M8KJA7_9BACT</name>
<gene>
    <name evidence="1" type="ORF">COU85_00575</name>
</gene>
<dbReference type="PANTHER" id="PTHR11933:SF6">
    <property type="entry name" value="THIL AANH DOMAIN-CONTAINING PROTEIN"/>
    <property type="match status" value="1"/>
</dbReference>
<dbReference type="EMBL" id="PFEA01000013">
    <property type="protein sequence ID" value="PJE60004.1"/>
    <property type="molecule type" value="Genomic_DNA"/>
</dbReference>
<dbReference type="Gene3D" id="3.40.50.620">
    <property type="entry name" value="HUPs"/>
    <property type="match status" value="1"/>
</dbReference>
<reference evidence="2" key="1">
    <citation type="submission" date="2017-09" db="EMBL/GenBank/DDBJ databases">
        <title>Depth-based differentiation of microbial function through sediment-hosted aquifers and enrichment of novel symbionts in the deep terrestrial subsurface.</title>
        <authorList>
            <person name="Probst A.J."/>
            <person name="Ladd B."/>
            <person name="Jarett J.K."/>
            <person name="Geller-Mcgrath D.E."/>
            <person name="Sieber C.M.K."/>
            <person name="Emerson J.B."/>
            <person name="Anantharaman K."/>
            <person name="Thomas B.C."/>
            <person name="Malmstrom R."/>
            <person name="Stieglmeier M."/>
            <person name="Klingl A."/>
            <person name="Woyke T."/>
            <person name="Ryan C.M."/>
            <person name="Banfield J.F."/>
        </authorList>
    </citation>
    <scope>NUCLEOTIDE SEQUENCE [LARGE SCALE GENOMIC DNA]</scope>
</reference>
<evidence type="ECO:0000313" key="1">
    <source>
        <dbReference type="EMBL" id="PJE60004.1"/>
    </source>
</evidence>
<organism evidence="1 2">
    <name type="scientific">Candidatus Portnoybacteria bacterium CG10_big_fil_rev_8_21_14_0_10_44_7</name>
    <dbReference type="NCBI Taxonomy" id="1974816"/>
    <lineage>
        <taxon>Bacteria</taxon>
        <taxon>Candidatus Portnoyibacteriota</taxon>
    </lineage>
</organism>
<dbReference type="AlphaFoldDB" id="A0A2M8KJA7"/>
<sequence length="309" mass="34316">MPKNKKAKALILLSGGLDSMLAAKILQAQKIEVTGLVFASAFFGAQAARVAARQLGIKLIVRNFSKKHLALVKNPPHGYGKNMNPCIDCHALMLKLAKKEMRRGKFDFVATGEVINERPMSQNKRALKLVEKEAGLGGYLLRPLSAQLLPPTKPEKRGLVNRRQLLTISGRGRRPQLALAQKYKIKKFPTPAGGCRLTDPGFSGRLKQLLAKHKKAQADDIELLKVGRLFWTGKILLAVGRNHEENLKLKKLKKSGDLLAEAKTIPGPVILIRGFAGRLKKKNLTDQISQYLVKYNSKAKNQQIEIDWI</sequence>